<dbReference type="InterPro" id="IPR052772">
    <property type="entry name" value="Endo/PolyKinase_Domain-Protein"/>
</dbReference>
<dbReference type="InterPro" id="IPR002625">
    <property type="entry name" value="Smr_dom"/>
</dbReference>
<dbReference type="GO" id="GO:0005634">
    <property type="term" value="C:nucleus"/>
    <property type="evidence" value="ECO:0007669"/>
    <property type="project" value="TreeGrafter"/>
</dbReference>
<organism evidence="2">
    <name type="scientific">Hexamita inflata</name>
    <dbReference type="NCBI Taxonomy" id="28002"/>
    <lineage>
        <taxon>Eukaryota</taxon>
        <taxon>Metamonada</taxon>
        <taxon>Diplomonadida</taxon>
        <taxon>Hexamitidae</taxon>
        <taxon>Hexamitinae</taxon>
        <taxon>Hexamita</taxon>
    </lineage>
</organism>
<protein>
    <submittedName>
        <fullName evidence="2">Smr domain-containing protein</fullName>
    </submittedName>
    <submittedName>
        <fullName evidence="3">Smr_domain-containing protein</fullName>
    </submittedName>
</protein>
<feature type="domain" description="Smr" evidence="1">
    <location>
        <begin position="45"/>
        <end position="132"/>
    </location>
</feature>
<evidence type="ECO:0000313" key="3">
    <source>
        <dbReference type="EMBL" id="CAL6102461.1"/>
    </source>
</evidence>
<dbReference type="SUPFAM" id="SSF160443">
    <property type="entry name" value="SMR domain-like"/>
    <property type="match status" value="1"/>
</dbReference>
<name>A0AA86N7M3_9EUKA</name>
<gene>
    <name evidence="2" type="ORF">HINF_LOCUS2032</name>
    <name evidence="3" type="ORF">HINF_LOCUS71678</name>
</gene>
<dbReference type="Gene3D" id="3.30.1370.110">
    <property type="match status" value="1"/>
</dbReference>
<dbReference type="GO" id="GO:0004519">
    <property type="term" value="F:endonuclease activity"/>
    <property type="evidence" value="ECO:0007669"/>
    <property type="project" value="TreeGrafter"/>
</dbReference>
<evidence type="ECO:0000313" key="4">
    <source>
        <dbReference type="Proteomes" id="UP001642409"/>
    </source>
</evidence>
<dbReference type="PANTHER" id="PTHR46535">
    <property type="entry name" value="NEDD4-BINDING PROTEIN 2"/>
    <property type="match status" value="1"/>
</dbReference>
<dbReference type="Proteomes" id="UP001642409">
    <property type="component" value="Unassembled WGS sequence"/>
</dbReference>
<reference evidence="2" key="1">
    <citation type="submission" date="2023-06" db="EMBL/GenBank/DDBJ databases">
        <authorList>
            <person name="Kurt Z."/>
        </authorList>
    </citation>
    <scope>NUCLEOTIDE SEQUENCE</scope>
</reference>
<dbReference type="AlphaFoldDB" id="A0AA86N7M3"/>
<evidence type="ECO:0000313" key="2">
    <source>
        <dbReference type="EMBL" id="CAI9914387.1"/>
    </source>
</evidence>
<dbReference type="PROSITE" id="PS50828">
    <property type="entry name" value="SMR"/>
    <property type="match status" value="1"/>
</dbReference>
<dbReference type="EMBL" id="CAXDID020000555">
    <property type="protein sequence ID" value="CAL6102461.1"/>
    <property type="molecule type" value="Genomic_DNA"/>
</dbReference>
<dbReference type="Pfam" id="PF01713">
    <property type="entry name" value="Smr"/>
    <property type="match status" value="1"/>
</dbReference>
<dbReference type="EMBL" id="CATOUU010000049">
    <property type="protein sequence ID" value="CAI9914387.1"/>
    <property type="molecule type" value="Genomic_DNA"/>
</dbReference>
<dbReference type="PANTHER" id="PTHR46535:SF1">
    <property type="entry name" value="NEDD4-BINDING PROTEIN 2"/>
    <property type="match status" value="1"/>
</dbReference>
<evidence type="ECO:0000259" key="1">
    <source>
        <dbReference type="PROSITE" id="PS50828"/>
    </source>
</evidence>
<accession>A0AA86N7M3</accession>
<comment type="caution">
    <text evidence="2">The sequence shown here is derived from an EMBL/GenBank/DDBJ whole genome shotgun (WGS) entry which is preliminary data.</text>
</comment>
<dbReference type="InterPro" id="IPR036063">
    <property type="entry name" value="Smr_dom_sf"/>
</dbReference>
<reference evidence="3 4" key="2">
    <citation type="submission" date="2024-07" db="EMBL/GenBank/DDBJ databases">
        <authorList>
            <person name="Akdeniz Z."/>
        </authorList>
    </citation>
    <scope>NUCLEOTIDE SEQUENCE [LARGE SCALE GENOMIC DNA]</scope>
</reference>
<keyword evidence="4" id="KW-1185">Reference proteome</keyword>
<sequence length="138" mass="16227">MYKWHQEDDTQQNYIYVGNLKIIINDDQEYHEESEEDIQDDVHQIDLHGIKYEEAMDLVRKQVNVLVELKQDYIAQGRRNKVQLIIITGRGRHSNRSLPILQTNVKTLLQTHKMSYVLDSQTKGGQITVTIHDDTHMI</sequence>
<proteinExistence type="predicted"/>